<gene>
    <name evidence="13" type="ORF">MEBOL_006419</name>
</gene>
<sequence length="434" mass="48743">MSPKLAGLMDPALSLDTPSPESHRRARVREVLERRKLTDNVSAAQAANSWEQERFVTRARALFYARLMFLTLGLLLLAVPSWSFYFGLQGVTAFAGYFAMLLYSVANYLVIDHPKAGRWVTYITLCLDVMIMVVVLAKPQVGGGLQSPLLATQLLFTILFALLYPKPLAITPAVLSLLVIIRLDLLLYREITAIEVLTLLWYLSLTLIIIYVLSYLSEREAIAHREVVELQGDLKEMAVVEERSRLAREIHDGLGASLSSMIIQSEYILGMAKDGALQAEIQELKATAEESIEELRRSLQMMREDFELTQGLEDYVKTYAARTQMDIRFERTGLPRKLSPDAQLALFRILQECLSNALKHAAPTQVHVRLDYDDSRVELLVRDDGKGFDPQRTPRGHYGLLNMRERSMKLGATLLVDSAPGNGTRVSFSLPALS</sequence>
<dbReference type="PANTHER" id="PTHR24421:SF10">
    <property type="entry name" value="NITRATE_NITRITE SENSOR PROTEIN NARQ"/>
    <property type="match status" value="1"/>
</dbReference>
<feature type="coiled-coil region" evidence="9">
    <location>
        <begin position="278"/>
        <end position="305"/>
    </location>
</feature>
<dbReference type="SUPFAM" id="SSF55874">
    <property type="entry name" value="ATPase domain of HSP90 chaperone/DNA topoisomerase II/histidine kinase"/>
    <property type="match status" value="1"/>
</dbReference>
<dbReference type="Pfam" id="PF07730">
    <property type="entry name" value="HisKA_3"/>
    <property type="match status" value="1"/>
</dbReference>
<feature type="region of interest" description="Disordered" evidence="10">
    <location>
        <begin position="1"/>
        <end position="23"/>
    </location>
</feature>
<dbReference type="InterPro" id="IPR011712">
    <property type="entry name" value="Sig_transdc_His_kin_sub3_dim/P"/>
</dbReference>
<dbReference type="PROSITE" id="PS50109">
    <property type="entry name" value="HIS_KIN"/>
    <property type="match status" value="1"/>
</dbReference>
<dbReference type="AlphaFoldDB" id="A0A250INV5"/>
<keyword evidence="11" id="KW-0472">Membrane</keyword>
<evidence type="ECO:0000256" key="6">
    <source>
        <dbReference type="ARBA" id="ARBA00022777"/>
    </source>
</evidence>
<keyword evidence="5" id="KW-0547">Nucleotide-binding</keyword>
<dbReference type="InterPro" id="IPR005467">
    <property type="entry name" value="His_kinase_dom"/>
</dbReference>
<dbReference type="GO" id="GO:0016020">
    <property type="term" value="C:membrane"/>
    <property type="evidence" value="ECO:0007669"/>
    <property type="project" value="InterPro"/>
</dbReference>
<dbReference type="GO" id="GO:0046983">
    <property type="term" value="F:protein dimerization activity"/>
    <property type="evidence" value="ECO:0007669"/>
    <property type="project" value="InterPro"/>
</dbReference>
<evidence type="ECO:0000256" key="2">
    <source>
        <dbReference type="ARBA" id="ARBA00012438"/>
    </source>
</evidence>
<dbReference type="Gene3D" id="3.30.565.10">
    <property type="entry name" value="Histidine kinase-like ATPase, C-terminal domain"/>
    <property type="match status" value="1"/>
</dbReference>
<dbReference type="CDD" id="cd16917">
    <property type="entry name" value="HATPase_UhpB-NarQ-NarX-like"/>
    <property type="match status" value="1"/>
</dbReference>
<keyword evidence="7" id="KW-0067">ATP-binding</keyword>
<keyword evidence="14" id="KW-1185">Reference proteome</keyword>
<dbReference type="PANTHER" id="PTHR24421">
    <property type="entry name" value="NITRATE/NITRITE SENSOR PROTEIN NARX-RELATED"/>
    <property type="match status" value="1"/>
</dbReference>
<dbReference type="KEGG" id="mbd:MEBOL_006419"/>
<evidence type="ECO:0000256" key="5">
    <source>
        <dbReference type="ARBA" id="ARBA00022741"/>
    </source>
</evidence>
<dbReference type="Pfam" id="PF02518">
    <property type="entry name" value="HATPase_c"/>
    <property type="match status" value="1"/>
</dbReference>
<keyword evidence="3" id="KW-0597">Phosphoprotein</keyword>
<dbReference type="EC" id="2.7.13.3" evidence="2"/>
<dbReference type="Gene3D" id="1.20.5.1930">
    <property type="match status" value="1"/>
</dbReference>
<dbReference type="InterPro" id="IPR036890">
    <property type="entry name" value="HATPase_C_sf"/>
</dbReference>
<keyword evidence="11" id="KW-0812">Transmembrane</keyword>
<proteinExistence type="predicted"/>
<evidence type="ECO:0000256" key="1">
    <source>
        <dbReference type="ARBA" id="ARBA00000085"/>
    </source>
</evidence>
<dbReference type="GO" id="GO:0005524">
    <property type="term" value="F:ATP binding"/>
    <property type="evidence" value="ECO:0007669"/>
    <property type="project" value="UniProtKB-KW"/>
</dbReference>
<dbReference type="Proteomes" id="UP000217289">
    <property type="component" value="Chromosome"/>
</dbReference>
<keyword evidence="6 13" id="KW-0418">Kinase</keyword>
<feature type="transmembrane region" description="Helical" evidence="11">
    <location>
        <begin position="119"/>
        <end position="137"/>
    </location>
</feature>
<evidence type="ECO:0000256" key="3">
    <source>
        <dbReference type="ARBA" id="ARBA00022553"/>
    </source>
</evidence>
<feature type="domain" description="Histidine kinase" evidence="12">
    <location>
        <begin position="245"/>
        <end position="434"/>
    </location>
</feature>
<keyword evidence="11" id="KW-1133">Transmembrane helix</keyword>
<evidence type="ECO:0000256" key="4">
    <source>
        <dbReference type="ARBA" id="ARBA00022679"/>
    </source>
</evidence>
<protein>
    <recommendedName>
        <fullName evidence="2">histidine kinase</fullName>
        <ecNumber evidence="2">2.7.13.3</ecNumber>
    </recommendedName>
</protein>
<reference evidence="13 14" key="1">
    <citation type="submission" date="2017-06" db="EMBL/GenBank/DDBJ databases">
        <authorList>
            <person name="Kim H.J."/>
            <person name="Triplett B.A."/>
        </authorList>
    </citation>
    <scope>NUCLEOTIDE SEQUENCE [LARGE SCALE GENOMIC DNA]</scope>
    <source>
        <strain evidence="13 14">DSM 14713</strain>
    </source>
</reference>
<dbReference type="GO" id="GO:0000155">
    <property type="term" value="F:phosphorelay sensor kinase activity"/>
    <property type="evidence" value="ECO:0007669"/>
    <property type="project" value="InterPro"/>
</dbReference>
<feature type="transmembrane region" description="Helical" evidence="11">
    <location>
        <begin position="199"/>
        <end position="216"/>
    </location>
</feature>
<feature type="transmembrane region" description="Helical" evidence="11">
    <location>
        <begin position="91"/>
        <end position="110"/>
    </location>
</feature>
<comment type="catalytic activity">
    <reaction evidence="1">
        <text>ATP + protein L-histidine = ADP + protein N-phospho-L-histidine.</text>
        <dbReference type="EC" id="2.7.13.3"/>
    </reaction>
</comment>
<dbReference type="EMBL" id="CP022163">
    <property type="protein sequence ID" value="ATB32930.1"/>
    <property type="molecule type" value="Genomic_DNA"/>
</dbReference>
<keyword evidence="9" id="KW-0175">Coiled coil</keyword>
<evidence type="ECO:0000256" key="8">
    <source>
        <dbReference type="ARBA" id="ARBA00023012"/>
    </source>
</evidence>
<dbReference type="InterPro" id="IPR050482">
    <property type="entry name" value="Sensor_HK_TwoCompSys"/>
</dbReference>
<name>A0A250INV5_9BACT</name>
<feature type="transmembrane region" description="Helical" evidence="11">
    <location>
        <begin position="168"/>
        <end position="187"/>
    </location>
</feature>
<evidence type="ECO:0000256" key="11">
    <source>
        <dbReference type="SAM" id="Phobius"/>
    </source>
</evidence>
<accession>A0A250INV5</accession>
<dbReference type="InterPro" id="IPR003594">
    <property type="entry name" value="HATPase_dom"/>
</dbReference>
<evidence type="ECO:0000313" key="13">
    <source>
        <dbReference type="EMBL" id="ATB32930.1"/>
    </source>
</evidence>
<feature type="transmembrane region" description="Helical" evidence="11">
    <location>
        <begin position="63"/>
        <end position="85"/>
    </location>
</feature>
<keyword evidence="4" id="KW-0808">Transferase</keyword>
<keyword evidence="8" id="KW-0902">Two-component regulatory system</keyword>
<evidence type="ECO:0000256" key="10">
    <source>
        <dbReference type="SAM" id="MobiDB-lite"/>
    </source>
</evidence>
<evidence type="ECO:0000256" key="9">
    <source>
        <dbReference type="SAM" id="Coils"/>
    </source>
</evidence>
<dbReference type="SMART" id="SM00387">
    <property type="entry name" value="HATPase_c"/>
    <property type="match status" value="1"/>
</dbReference>
<evidence type="ECO:0000259" key="12">
    <source>
        <dbReference type="PROSITE" id="PS50109"/>
    </source>
</evidence>
<evidence type="ECO:0000313" key="14">
    <source>
        <dbReference type="Proteomes" id="UP000217289"/>
    </source>
</evidence>
<evidence type="ECO:0000256" key="7">
    <source>
        <dbReference type="ARBA" id="ARBA00022840"/>
    </source>
</evidence>
<organism evidence="13 14">
    <name type="scientific">Melittangium boletus DSM 14713</name>
    <dbReference type="NCBI Taxonomy" id="1294270"/>
    <lineage>
        <taxon>Bacteria</taxon>
        <taxon>Pseudomonadati</taxon>
        <taxon>Myxococcota</taxon>
        <taxon>Myxococcia</taxon>
        <taxon>Myxococcales</taxon>
        <taxon>Cystobacterineae</taxon>
        <taxon>Archangiaceae</taxon>
        <taxon>Melittangium</taxon>
    </lineage>
</organism>